<keyword evidence="3" id="KW-0808">Transferase</keyword>
<dbReference type="Gene3D" id="3.40.50.150">
    <property type="entry name" value="Vaccinia Virus protein VP39"/>
    <property type="match status" value="1"/>
</dbReference>
<accession>A0A2M6WW65</accession>
<keyword evidence="4" id="KW-0949">S-adenosyl-L-methionine</keyword>
<dbReference type="InterPro" id="IPR004556">
    <property type="entry name" value="HemK-like"/>
</dbReference>
<dbReference type="InterPro" id="IPR007848">
    <property type="entry name" value="Small_mtfrase_dom"/>
</dbReference>
<feature type="domain" description="Methyltransferase small" evidence="6">
    <location>
        <begin position="111"/>
        <end position="193"/>
    </location>
</feature>
<dbReference type="InterPro" id="IPR050320">
    <property type="entry name" value="N5-glutamine_MTase"/>
</dbReference>
<evidence type="ECO:0000256" key="4">
    <source>
        <dbReference type="ARBA" id="ARBA00022691"/>
    </source>
</evidence>
<dbReference type="CDD" id="cd02440">
    <property type="entry name" value="AdoMet_MTases"/>
    <property type="match status" value="1"/>
</dbReference>
<evidence type="ECO:0000259" key="6">
    <source>
        <dbReference type="Pfam" id="PF05175"/>
    </source>
</evidence>
<dbReference type="AlphaFoldDB" id="A0A2M6WW65"/>
<dbReference type="GO" id="GO:0032259">
    <property type="term" value="P:methylation"/>
    <property type="evidence" value="ECO:0007669"/>
    <property type="project" value="UniProtKB-KW"/>
</dbReference>
<dbReference type="InterPro" id="IPR029063">
    <property type="entry name" value="SAM-dependent_MTases_sf"/>
</dbReference>
<comment type="caution">
    <text evidence="7">The sequence shown here is derived from an EMBL/GenBank/DDBJ whole genome shotgun (WGS) entry which is preliminary data.</text>
</comment>
<dbReference type="PANTHER" id="PTHR18895:SF74">
    <property type="entry name" value="MTRF1L RELEASE FACTOR GLUTAMINE METHYLTRANSFERASE"/>
    <property type="match status" value="1"/>
</dbReference>
<evidence type="ECO:0000313" key="8">
    <source>
        <dbReference type="Proteomes" id="UP000228596"/>
    </source>
</evidence>
<evidence type="ECO:0000313" key="7">
    <source>
        <dbReference type="EMBL" id="PIT97039.1"/>
    </source>
</evidence>
<dbReference type="SUPFAM" id="SSF53335">
    <property type="entry name" value="S-adenosyl-L-methionine-dependent methyltransferases"/>
    <property type="match status" value="1"/>
</dbReference>
<dbReference type="EC" id="2.1.1.297" evidence="1"/>
<organism evidence="7 8">
    <name type="scientific">Candidatus Berkelbacteria bacterium CG10_big_fil_rev_8_21_14_0_10_41_12</name>
    <dbReference type="NCBI Taxonomy" id="1974513"/>
    <lineage>
        <taxon>Bacteria</taxon>
        <taxon>Candidatus Berkelbacteria</taxon>
    </lineage>
</organism>
<dbReference type="NCBIfam" id="TIGR00536">
    <property type="entry name" value="hemK_fam"/>
    <property type="match status" value="1"/>
</dbReference>
<protein>
    <recommendedName>
        <fullName evidence="1">peptide chain release factor N(5)-glutamine methyltransferase</fullName>
        <ecNumber evidence="1">2.1.1.297</ecNumber>
    </recommendedName>
</protein>
<dbReference type="Proteomes" id="UP000228596">
    <property type="component" value="Unassembled WGS sequence"/>
</dbReference>
<dbReference type="Pfam" id="PF05175">
    <property type="entry name" value="MTS"/>
    <property type="match status" value="1"/>
</dbReference>
<dbReference type="PANTHER" id="PTHR18895">
    <property type="entry name" value="HEMK METHYLTRANSFERASE"/>
    <property type="match status" value="1"/>
</dbReference>
<keyword evidence="2" id="KW-0489">Methyltransferase</keyword>
<reference evidence="8" key="1">
    <citation type="submission" date="2017-09" db="EMBL/GenBank/DDBJ databases">
        <title>Depth-based differentiation of microbial function through sediment-hosted aquifers and enrichment of novel symbionts in the deep terrestrial subsurface.</title>
        <authorList>
            <person name="Probst A.J."/>
            <person name="Ladd B."/>
            <person name="Jarett J.K."/>
            <person name="Geller-Mcgrath D.E."/>
            <person name="Sieber C.M.K."/>
            <person name="Emerson J.B."/>
            <person name="Anantharaman K."/>
            <person name="Thomas B.C."/>
            <person name="Malmstrom R."/>
            <person name="Stieglmeier M."/>
            <person name="Klingl A."/>
            <person name="Woyke T."/>
            <person name="Ryan C.M."/>
            <person name="Banfield J.F."/>
        </authorList>
    </citation>
    <scope>NUCLEOTIDE SEQUENCE [LARGE SCALE GENOMIC DNA]</scope>
</reference>
<evidence type="ECO:0000256" key="2">
    <source>
        <dbReference type="ARBA" id="ARBA00022603"/>
    </source>
</evidence>
<evidence type="ECO:0000256" key="1">
    <source>
        <dbReference type="ARBA" id="ARBA00012771"/>
    </source>
</evidence>
<comment type="catalytic activity">
    <reaction evidence="5">
        <text>L-glutaminyl-[peptide chain release factor] + S-adenosyl-L-methionine = N(5)-methyl-L-glutaminyl-[peptide chain release factor] + S-adenosyl-L-homocysteine + H(+)</text>
        <dbReference type="Rhea" id="RHEA:42896"/>
        <dbReference type="Rhea" id="RHEA-COMP:10271"/>
        <dbReference type="Rhea" id="RHEA-COMP:10272"/>
        <dbReference type="ChEBI" id="CHEBI:15378"/>
        <dbReference type="ChEBI" id="CHEBI:30011"/>
        <dbReference type="ChEBI" id="CHEBI:57856"/>
        <dbReference type="ChEBI" id="CHEBI:59789"/>
        <dbReference type="ChEBI" id="CHEBI:61891"/>
        <dbReference type="EC" id="2.1.1.297"/>
    </reaction>
</comment>
<dbReference type="GO" id="GO:0102559">
    <property type="term" value="F:peptide chain release factor N(5)-glutamine methyltransferase activity"/>
    <property type="evidence" value="ECO:0007669"/>
    <property type="project" value="UniProtKB-EC"/>
</dbReference>
<evidence type="ECO:0000256" key="5">
    <source>
        <dbReference type="ARBA" id="ARBA00048391"/>
    </source>
</evidence>
<dbReference type="EMBL" id="PEZV01000041">
    <property type="protein sequence ID" value="PIT97039.1"/>
    <property type="molecule type" value="Genomic_DNA"/>
</dbReference>
<gene>
    <name evidence="7" type="ORF">COT77_03600</name>
</gene>
<proteinExistence type="predicted"/>
<evidence type="ECO:0000256" key="3">
    <source>
        <dbReference type="ARBA" id="ARBA00022679"/>
    </source>
</evidence>
<name>A0A2M6WW65_9BACT</name>
<sequence>MPIFLASSKMKASEFTKQSTVEKNKTEEIIQRTLKISPERFFIEKENLIFSNSKLRRVQKNIDRYKSGEPIEYIFFQASFNGNIFFINKNVLIPRPETELILQKTFKIIGKKKNLKILEIGTGSGALIISLAKRAPYQNYFATDISKKALKIAQKNSLRHNTKINFIVSNLLESVNILPDIIIANLPYLNKSEARNLADPKRALVSPGYPTYLIEKLLMQISKMNRSIYIILEIGYNQQNLKKYCKKLFPKSQISIMKDPSGYNRVLAVTN</sequence>